<dbReference type="Pfam" id="PF13481">
    <property type="entry name" value="AAA_25"/>
    <property type="match status" value="1"/>
</dbReference>
<accession>A0A857LRK7</accession>
<evidence type="ECO:0000313" key="1">
    <source>
        <dbReference type="EMBL" id="QHN41234.1"/>
    </source>
</evidence>
<organism evidence="1">
    <name type="scientific">Gordonia amarae</name>
    <dbReference type="NCBI Taxonomy" id="36821"/>
    <lineage>
        <taxon>Bacteria</taxon>
        <taxon>Bacillati</taxon>
        <taxon>Actinomycetota</taxon>
        <taxon>Actinomycetes</taxon>
        <taxon>Mycobacteriales</taxon>
        <taxon>Gordoniaceae</taxon>
        <taxon>Gordonia</taxon>
    </lineage>
</organism>
<dbReference type="RefSeq" id="WP_005190213.1">
    <property type="nucleotide sequence ID" value="NZ_CP045808.1"/>
</dbReference>
<reference evidence="1" key="1">
    <citation type="journal article" date="2021" name="Nat. Microbiol.">
        <title>Cocultivation of an ultrasmall environmental parasitic bacterium with lytic ability against bacteria associated with wastewater foams.</title>
        <authorList>
            <person name="Batinovic S."/>
            <person name="Rose J.J.A."/>
            <person name="Ratcliffe J."/>
            <person name="Seviour R.J."/>
            <person name="Petrovski S."/>
        </authorList>
    </citation>
    <scope>NUCLEOTIDE SEQUENCE</scope>
    <source>
        <strain evidence="1">CON44</strain>
    </source>
</reference>
<dbReference type="SUPFAM" id="SSF52540">
    <property type="entry name" value="P-loop containing nucleoside triphosphate hydrolases"/>
    <property type="match status" value="1"/>
</dbReference>
<name>A0A857LRK7_9ACTN</name>
<dbReference type="AlphaFoldDB" id="A0A857LRK7"/>
<sequence>MLNPKIARAKSHLNKIWGRTKGYAFLEFKHKDDPEGKRWIIKKFQWPAEKAQVISTLEQYAPDHHCFYCPNVMRTDKRSLGNAVKRPWAWLDQDSPVVDASFFEEFPPTITIQSGTPGHTQRFWRVDLESSEQLHEVCKGIGETVGCGNDKKADNDLFRVPGTFNFKHAKPPMVEVIERRPTVRCDVAALYAAVSAQDHVRTRQSASHAIDAQKPAQVPRKASKLGRALRDTVTGDGTGRGKRTYATVALCVEEGYSLPETLWLMDSYEPGLDKYDRYPGGLPKQIGVCYDTKLQKDTTPANEDDISGDMEDEEYIVESADEGEMTLQRWLWQDWLPLGDLSLIAGYEESMKSSVCLWASAEVTRGRFDGEYRGQAKGVLYIAAEDSWESTIKPRLVANGADMSKVFRFRPPGSRRAYVNVVKSLELIRKIIREKNIGLIVLDPISGVLGDTNVEKEEPLRDALIPIIDMAEDTGVALLGIKHFTKLESTDPAKLMGGNRAWSYIARATIMVVADPNNTDDEARIIEVHKSNLVRKPKPQRFKPQLHTLRIEGQEVGIPAVCWEGESDIGVEEALRIALGRKRAQERGQESSKPKRPKAQDWLHAFLLDNGPTKRTEVIDSHTEIMEEQEFTPYSESTLDRAWKALGDLGFHGQARRTSDGEAIWSVLGRDGDVEMAG</sequence>
<dbReference type="InterPro" id="IPR027417">
    <property type="entry name" value="P-loop_NTPase"/>
</dbReference>
<dbReference type="Gene3D" id="3.40.50.300">
    <property type="entry name" value="P-loop containing nucleotide triphosphate hydrolases"/>
    <property type="match status" value="1"/>
</dbReference>
<dbReference type="EMBL" id="CP045810">
    <property type="protein sequence ID" value="QHN41234.1"/>
    <property type="molecule type" value="Genomic_DNA"/>
</dbReference>
<protein>
    <submittedName>
        <fullName evidence="1">AAA family ATPase</fullName>
    </submittedName>
</protein>
<proteinExistence type="predicted"/>
<gene>
    <name evidence="1" type="ORF">GII30_20530</name>
</gene>